<feature type="transmembrane region" description="Helical" evidence="1">
    <location>
        <begin position="100"/>
        <end position="116"/>
    </location>
</feature>
<proteinExistence type="predicted"/>
<evidence type="ECO:0000313" key="3">
    <source>
        <dbReference type="EMBL" id="MET3655843.1"/>
    </source>
</evidence>
<feature type="transmembrane region" description="Helical" evidence="1">
    <location>
        <begin position="320"/>
        <end position="339"/>
    </location>
</feature>
<keyword evidence="1" id="KW-0472">Membrane</keyword>
<dbReference type="EMBL" id="JBEPME010000001">
    <property type="protein sequence ID" value="MET3655843.1"/>
    <property type="molecule type" value="Genomic_DNA"/>
</dbReference>
<dbReference type="PANTHER" id="PTHR30590">
    <property type="entry name" value="INNER MEMBRANE PROTEIN"/>
    <property type="match status" value="1"/>
</dbReference>
<feature type="transmembrane region" description="Helical" evidence="1">
    <location>
        <begin position="242"/>
        <end position="260"/>
    </location>
</feature>
<dbReference type="RefSeq" id="WP_342538841.1">
    <property type="nucleotide sequence ID" value="NZ_CP185279.1"/>
</dbReference>
<evidence type="ECO:0000259" key="2">
    <source>
        <dbReference type="Pfam" id="PF04235"/>
    </source>
</evidence>
<feature type="domain" description="DUF418" evidence="2">
    <location>
        <begin position="233"/>
        <end position="385"/>
    </location>
</feature>
<keyword evidence="1" id="KW-0812">Transmembrane</keyword>
<dbReference type="Proteomes" id="UP001549104">
    <property type="component" value="Unassembled WGS sequence"/>
</dbReference>
<name>A0ABV2K433_SPOPS</name>
<evidence type="ECO:0000256" key="1">
    <source>
        <dbReference type="SAM" id="Phobius"/>
    </source>
</evidence>
<dbReference type="InterPro" id="IPR052529">
    <property type="entry name" value="Bact_Transport_Assoc"/>
</dbReference>
<comment type="caution">
    <text evidence="3">The sequence shown here is derived from an EMBL/GenBank/DDBJ whole genome shotgun (WGS) entry which is preliminary data.</text>
</comment>
<feature type="transmembrane region" description="Helical" evidence="1">
    <location>
        <begin position="345"/>
        <end position="366"/>
    </location>
</feature>
<gene>
    <name evidence="3" type="ORF">ABIC55_000927</name>
</gene>
<feature type="transmembrane region" description="Helical" evidence="1">
    <location>
        <begin position="122"/>
        <end position="138"/>
    </location>
</feature>
<protein>
    <recommendedName>
        <fullName evidence="2">DUF418 domain-containing protein</fullName>
    </recommendedName>
</protein>
<evidence type="ECO:0000313" key="4">
    <source>
        <dbReference type="Proteomes" id="UP001549104"/>
    </source>
</evidence>
<organism evidence="3 4">
    <name type="scientific">Sporosarcina psychrophila</name>
    <name type="common">Bacillus psychrophilus</name>
    <dbReference type="NCBI Taxonomy" id="1476"/>
    <lineage>
        <taxon>Bacteria</taxon>
        <taxon>Bacillati</taxon>
        <taxon>Bacillota</taxon>
        <taxon>Bacilli</taxon>
        <taxon>Bacillales</taxon>
        <taxon>Caryophanaceae</taxon>
        <taxon>Sporosarcina</taxon>
    </lineage>
</organism>
<accession>A0ABV2K433</accession>
<feature type="transmembrane region" description="Helical" evidence="1">
    <location>
        <begin position="205"/>
        <end position="230"/>
    </location>
</feature>
<reference evidence="3 4" key="1">
    <citation type="submission" date="2024-06" db="EMBL/GenBank/DDBJ databases">
        <title>Sorghum-associated microbial communities from plants grown in Nebraska, USA.</title>
        <authorList>
            <person name="Schachtman D."/>
        </authorList>
    </citation>
    <scope>NUCLEOTIDE SEQUENCE [LARGE SCALE GENOMIC DNA]</scope>
    <source>
        <strain evidence="3 4">1288</strain>
    </source>
</reference>
<sequence length="398" mass="44696">MKLTPTTLGNRIEALDMLRGFALLGIFIANMLVFHSPYLYMDPYSWFSASSDMAVFKWVDIFVEASFYPIFAMLFGYGLNMQYEKSMANKMSFAPVMARRMGVLLVFGLLHVLFIWMGDILFTYALMGFMMIACVRIPKKWMLPIAAFVYIVPSGIIYGITYFLNKLDSNAIMEGYADIHQIERSLEAYAYGSYGEIFSFRFTEWLTLGLTSSLLGIFVVLPLIMIGAGLSKWKVIERAAELKVGIAVVTVVSLAAGIWMKAIPHTSGPSMDALVLQEQFGGPVLAIGYIGLLLLLYQLPFFRAIFRPISKVGRMSLTTYITQSIVATLIFYAYGFGMYGKVDLATGVGIAVGVFIIQVLIAELWLSKFRMGPLEWLWRKGTYGKNLPNKEEKDRPLS</sequence>
<feature type="transmembrane region" description="Helical" evidence="1">
    <location>
        <begin position="280"/>
        <end position="299"/>
    </location>
</feature>
<keyword evidence="1" id="KW-1133">Transmembrane helix</keyword>
<keyword evidence="4" id="KW-1185">Reference proteome</keyword>
<dbReference type="PANTHER" id="PTHR30590:SF2">
    <property type="entry name" value="INNER MEMBRANE PROTEIN"/>
    <property type="match status" value="1"/>
</dbReference>
<feature type="transmembrane region" description="Helical" evidence="1">
    <location>
        <begin position="21"/>
        <end position="41"/>
    </location>
</feature>
<feature type="transmembrane region" description="Helical" evidence="1">
    <location>
        <begin position="145"/>
        <end position="164"/>
    </location>
</feature>
<feature type="transmembrane region" description="Helical" evidence="1">
    <location>
        <begin position="61"/>
        <end position="79"/>
    </location>
</feature>
<dbReference type="InterPro" id="IPR007349">
    <property type="entry name" value="DUF418"/>
</dbReference>
<dbReference type="Pfam" id="PF04235">
    <property type="entry name" value="DUF418"/>
    <property type="match status" value="1"/>
</dbReference>